<dbReference type="AlphaFoldDB" id="A0A382X0F6"/>
<gene>
    <name evidence="1" type="ORF">METZ01_LOCUS417198</name>
</gene>
<organism evidence="1">
    <name type="scientific">marine metagenome</name>
    <dbReference type="NCBI Taxonomy" id="408172"/>
    <lineage>
        <taxon>unclassified sequences</taxon>
        <taxon>metagenomes</taxon>
        <taxon>ecological metagenomes</taxon>
    </lineage>
</organism>
<accession>A0A382X0F6</accession>
<name>A0A382X0F6_9ZZZZ</name>
<evidence type="ECO:0000313" key="1">
    <source>
        <dbReference type="EMBL" id="SVD64344.1"/>
    </source>
</evidence>
<proteinExistence type="predicted"/>
<sequence>RPAQVRRQARERQRPGRLRHRPALLPGRLAGKATTTLHIRGNARAASRHGTGRTAEAPAFQLHKRCQRDAGNLYAGRL</sequence>
<protein>
    <submittedName>
        <fullName evidence="1">Uncharacterized protein</fullName>
    </submittedName>
</protein>
<feature type="non-terminal residue" evidence="1">
    <location>
        <position position="1"/>
    </location>
</feature>
<reference evidence="1" key="1">
    <citation type="submission" date="2018-05" db="EMBL/GenBank/DDBJ databases">
        <authorList>
            <person name="Lanie J.A."/>
            <person name="Ng W.-L."/>
            <person name="Kazmierczak K.M."/>
            <person name="Andrzejewski T.M."/>
            <person name="Davidsen T.M."/>
            <person name="Wayne K.J."/>
            <person name="Tettelin H."/>
            <person name="Glass J.I."/>
            <person name="Rusch D."/>
            <person name="Podicherti R."/>
            <person name="Tsui H.-C.T."/>
            <person name="Winkler M.E."/>
        </authorList>
    </citation>
    <scope>NUCLEOTIDE SEQUENCE</scope>
</reference>
<dbReference type="EMBL" id="UINC01163827">
    <property type="protein sequence ID" value="SVD64344.1"/>
    <property type="molecule type" value="Genomic_DNA"/>
</dbReference>
<feature type="non-terminal residue" evidence="1">
    <location>
        <position position="78"/>
    </location>
</feature>